<sequence>MRGCFSMAGCGKAKTPALLARRGGFSFAVWAGRATWRR</sequence>
<name>A3P0T8_BURP0</name>
<dbReference type="KEGG" id="bpl:BURPS1106A_3989"/>
<dbReference type="AlphaFoldDB" id="A3P0T8"/>
<dbReference type="HOGENOM" id="CLU_3325625_0_0_4"/>
<evidence type="ECO:0000313" key="1">
    <source>
        <dbReference type="EMBL" id="ABN90922.1"/>
    </source>
</evidence>
<accession>A3P0T8</accession>
<evidence type="ECO:0000313" key="2">
    <source>
        <dbReference type="Proteomes" id="UP000006738"/>
    </source>
</evidence>
<protein>
    <submittedName>
        <fullName evidence="1">Uncharacterized protein</fullName>
    </submittedName>
</protein>
<reference evidence="1 2" key="1">
    <citation type="submission" date="2007-02" db="EMBL/GenBank/DDBJ databases">
        <authorList>
            <person name="DeShazer D."/>
            <person name="Woods D.E."/>
            <person name="Nierman W.C."/>
        </authorList>
    </citation>
    <scope>NUCLEOTIDE SEQUENCE [LARGE SCALE GENOMIC DNA]</scope>
    <source>
        <strain evidence="1 2">1106a</strain>
    </source>
</reference>
<gene>
    <name evidence="1" type="ordered locus">BURPS1106A_3989</name>
</gene>
<organism evidence="1 2">
    <name type="scientific">Burkholderia pseudomallei (strain 1106a)</name>
    <dbReference type="NCBI Taxonomy" id="357348"/>
    <lineage>
        <taxon>Bacteria</taxon>
        <taxon>Pseudomonadati</taxon>
        <taxon>Pseudomonadota</taxon>
        <taxon>Betaproteobacteria</taxon>
        <taxon>Burkholderiales</taxon>
        <taxon>Burkholderiaceae</taxon>
        <taxon>Burkholderia</taxon>
        <taxon>pseudomallei group</taxon>
    </lineage>
</organism>
<proteinExistence type="predicted"/>
<dbReference type="EMBL" id="CP000572">
    <property type="protein sequence ID" value="ABN90922.1"/>
    <property type="molecule type" value="Genomic_DNA"/>
</dbReference>
<dbReference type="Proteomes" id="UP000006738">
    <property type="component" value="Chromosome I"/>
</dbReference>